<evidence type="ECO:0000256" key="1">
    <source>
        <dbReference type="ARBA" id="ARBA00004479"/>
    </source>
</evidence>
<dbReference type="Gene3D" id="2.60.120.920">
    <property type="match status" value="1"/>
</dbReference>
<feature type="domain" description="Ig-like" evidence="14">
    <location>
        <begin position="153"/>
        <end position="239"/>
    </location>
</feature>
<accession>A0A091CS21</accession>
<dbReference type="GO" id="GO:0001817">
    <property type="term" value="P:regulation of cytokine production"/>
    <property type="evidence" value="ECO:0007669"/>
    <property type="project" value="TreeGrafter"/>
</dbReference>
<evidence type="ECO:0000256" key="3">
    <source>
        <dbReference type="ARBA" id="ARBA00022692"/>
    </source>
</evidence>
<evidence type="ECO:0000256" key="2">
    <source>
        <dbReference type="ARBA" id="ARBA00007591"/>
    </source>
</evidence>
<keyword evidence="5" id="KW-1133">Transmembrane helix</keyword>
<dbReference type="FunFam" id="2.60.40.10:FF:000088">
    <property type="entry name" value="Butyrophilin subfamily 1 member A1"/>
    <property type="match status" value="1"/>
</dbReference>
<dbReference type="GO" id="GO:0009897">
    <property type="term" value="C:external side of plasma membrane"/>
    <property type="evidence" value="ECO:0007669"/>
    <property type="project" value="TreeGrafter"/>
</dbReference>
<keyword evidence="4 12" id="KW-0732">Signal</keyword>
<dbReference type="SUPFAM" id="SSF48726">
    <property type="entry name" value="Immunoglobulin"/>
    <property type="match status" value="2"/>
</dbReference>
<evidence type="ECO:0000256" key="9">
    <source>
        <dbReference type="ARBA" id="ARBA00057939"/>
    </source>
</evidence>
<feature type="chain" id="PRO_5001871102" description="Butyrophilin-like protein 2" evidence="12">
    <location>
        <begin position="22"/>
        <end position="539"/>
    </location>
</feature>
<dbReference type="InterPro" id="IPR007110">
    <property type="entry name" value="Ig-like_dom"/>
</dbReference>
<comment type="function">
    <text evidence="9">Negative regulator of T-cell proliferation.</text>
</comment>
<organism evidence="15 16">
    <name type="scientific">Fukomys damarensis</name>
    <name type="common">Damaraland mole rat</name>
    <name type="synonym">Cryptomys damarensis</name>
    <dbReference type="NCBI Taxonomy" id="885580"/>
    <lineage>
        <taxon>Eukaryota</taxon>
        <taxon>Metazoa</taxon>
        <taxon>Chordata</taxon>
        <taxon>Craniata</taxon>
        <taxon>Vertebrata</taxon>
        <taxon>Euteleostomi</taxon>
        <taxon>Mammalia</taxon>
        <taxon>Eutheria</taxon>
        <taxon>Euarchontoglires</taxon>
        <taxon>Glires</taxon>
        <taxon>Rodentia</taxon>
        <taxon>Hystricomorpha</taxon>
        <taxon>Bathyergidae</taxon>
        <taxon>Fukomys</taxon>
    </lineage>
</organism>
<evidence type="ECO:0000256" key="10">
    <source>
        <dbReference type="ARBA" id="ARBA00072937"/>
    </source>
</evidence>
<evidence type="ECO:0000259" key="14">
    <source>
        <dbReference type="PROSITE" id="PS50835"/>
    </source>
</evidence>
<dbReference type="Gene3D" id="2.60.40.10">
    <property type="entry name" value="Immunoglobulins"/>
    <property type="match status" value="2"/>
</dbReference>
<keyword evidence="8" id="KW-0393">Immunoglobulin domain</keyword>
<dbReference type="InterPro" id="IPR053896">
    <property type="entry name" value="BTN3A2-like_Ig-C"/>
</dbReference>
<evidence type="ECO:0000256" key="12">
    <source>
        <dbReference type="SAM" id="SignalP"/>
    </source>
</evidence>
<dbReference type="InterPro" id="IPR003879">
    <property type="entry name" value="Butyrophylin_SPRY"/>
</dbReference>
<protein>
    <recommendedName>
        <fullName evidence="10">Butyrophilin-like protein 2</fullName>
    </recommendedName>
</protein>
<dbReference type="InterPro" id="IPR013320">
    <property type="entry name" value="ConA-like_dom_sf"/>
</dbReference>
<evidence type="ECO:0000313" key="16">
    <source>
        <dbReference type="Proteomes" id="UP000028990"/>
    </source>
</evidence>
<dbReference type="Proteomes" id="UP000028990">
    <property type="component" value="Unassembled WGS sequence"/>
</dbReference>
<dbReference type="Pfam" id="PF07686">
    <property type="entry name" value="V-set"/>
    <property type="match status" value="1"/>
</dbReference>
<dbReference type="InterPro" id="IPR043136">
    <property type="entry name" value="B30.2/SPRY_sf"/>
</dbReference>
<dbReference type="SUPFAM" id="SSF49899">
    <property type="entry name" value="Concanavalin A-like lectins/glucanases"/>
    <property type="match status" value="1"/>
</dbReference>
<dbReference type="InterPro" id="IPR003599">
    <property type="entry name" value="Ig_sub"/>
</dbReference>
<feature type="domain" description="B30.2/SPRY" evidence="13">
    <location>
        <begin position="316"/>
        <end position="504"/>
    </location>
</feature>
<dbReference type="eggNOG" id="ENOG502QSRZ">
    <property type="taxonomic scope" value="Eukaryota"/>
</dbReference>
<dbReference type="GO" id="GO:0005102">
    <property type="term" value="F:signaling receptor binding"/>
    <property type="evidence" value="ECO:0007669"/>
    <property type="project" value="TreeGrafter"/>
</dbReference>
<evidence type="ECO:0000256" key="4">
    <source>
        <dbReference type="ARBA" id="ARBA00022729"/>
    </source>
</evidence>
<keyword evidence="3" id="KW-0812">Transmembrane</keyword>
<dbReference type="GO" id="GO:0050852">
    <property type="term" value="P:T cell receptor signaling pathway"/>
    <property type="evidence" value="ECO:0007669"/>
    <property type="project" value="TreeGrafter"/>
</dbReference>
<evidence type="ECO:0000259" key="13">
    <source>
        <dbReference type="PROSITE" id="PS50188"/>
    </source>
</evidence>
<dbReference type="PROSITE" id="PS50835">
    <property type="entry name" value="IG_LIKE"/>
    <property type="match status" value="2"/>
</dbReference>
<dbReference type="InterPro" id="IPR013783">
    <property type="entry name" value="Ig-like_fold"/>
</dbReference>
<proteinExistence type="inferred from homology"/>
<dbReference type="CDD" id="cd05713">
    <property type="entry name" value="IgV_MOG_like"/>
    <property type="match status" value="1"/>
</dbReference>
<keyword evidence="16" id="KW-1185">Reference proteome</keyword>
<dbReference type="FunFam" id="2.60.40.10:FF:000183">
    <property type="entry name" value="Myelin-oligodendrocyte glycoprotein"/>
    <property type="match status" value="1"/>
</dbReference>
<dbReference type="AlphaFoldDB" id="A0A091CS21"/>
<keyword evidence="7" id="KW-1015">Disulfide bond</keyword>
<keyword evidence="11" id="KW-0175">Coiled coil</keyword>
<evidence type="ECO:0000256" key="8">
    <source>
        <dbReference type="ARBA" id="ARBA00023319"/>
    </source>
</evidence>
<dbReference type="InterPro" id="IPR036179">
    <property type="entry name" value="Ig-like_dom_sf"/>
</dbReference>
<feature type="domain" description="Ig-like" evidence="14">
    <location>
        <begin position="18"/>
        <end position="143"/>
    </location>
</feature>
<dbReference type="Pfam" id="PF00622">
    <property type="entry name" value="SPRY"/>
    <property type="match status" value="1"/>
</dbReference>
<keyword evidence="6" id="KW-0472">Membrane</keyword>
<dbReference type="InterPro" id="IPR050504">
    <property type="entry name" value="IgSF_BTN/MOG"/>
</dbReference>
<dbReference type="Pfam" id="PF22705">
    <property type="entry name" value="C2-set_3"/>
    <property type="match status" value="1"/>
</dbReference>
<feature type="signal peptide" evidence="12">
    <location>
        <begin position="1"/>
        <end position="21"/>
    </location>
</feature>
<dbReference type="EMBL" id="KN124473">
    <property type="protein sequence ID" value="KFO21072.1"/>
    <property type="molecule type" value="Genomic_DNA"/>
</dbReference>
<dbReference type="InterPro" id="IPR013106">
    <property type="entry name" value="Ig_V-set"/>
</dbReference>
<dbReference type="PROSITE" id="PS50188">
    <property type="entry name" value="B302_SPRY"/>
    <property type="match status" value="1"/>
</dbReference>
<evidence type="ECO:0000313" key="15">
    <source>
        <dbReference type="EMBL" id="KFO21072.1"/>
    </source>
</evidence>
<gene>
    <name evidence="15" type="ORF">H920_17576</name>
</gene>
<sequence length="539" mass="59617">MGDSCLCRLSLLLLLQLPTWASTGQFRVIGPSEPIVAVLGGDAMLPCYVFPATNVRNMELRWFRTTLEESVFVYRNQRERKDEQMAEQERKDEQMAEYAGRTSVDFLAHGEAAVNIHDIRVSDSGTYTCFFKTGSFFEEANLELKVAGVGSAPQVYIQGPEEDGVRVVCAASGWFPKPQVQWRDVSGKKILAFSEAHTQDAEELFSVEATLVVRDSSVGNVTCSILNPILGQERAAAIFIPEPFFPQASPWKPAFAVSLTVMGLLLFGAGCFLHREHSAKLQILQERKQKRLEKEEDKKTKEQALKEKDELQAELGQRKAAYLAAWRKAQLYAGSVILDPGSAHASIDLSPGKTSLTWKDSSGSEIWSVLGLEGITSGRWYWEVRIRNGDHSEWTVGICREDVERTGWYIESLGKGFWVVRWGKHGYFTDGKCDTGFPVKQECCRVGVFLDYSEGDVSFYDMAEGSHIFSLPQASFSGTLFPYFSFKSGCGSLELPASLNNSSLEETLRPSGKGLISGSAVDDVAPGADFPLLSGSPEL</sequence>
<evidence type="ECO:0000256" key="5">
    <source>
        <dbReference type="ARBA" id="ARBA00022989"/>
    </source>
</evidence>
<dbReference type="SMART" id="SM00409">
    <property type="entry name" value="IG"/>
    <property type="match status" value="1"/>
</dbReference>
<dbReference type="PANTHER" id="PTHR24100">
    <property type="entry name" value="BUTYROPHILIN"/>
    <property type="match status" value="1"/>
</dbReference>
<evidence type="ECO:0000256" key="6">
    <source>
        <dbReference type="ARBA" id="ARBA00023136"/>
    </source>
</evidence>
<dbReference type="PRINTS" id="PR01407">
    <property type="entry name" value="BUTYPHLNCDUF"/>
</dbReference>
<evidence type="ECO:0000256" key="7">
    <source>
        <dbReference type="ARBA" id="ARBA00023157"/>
    </source>
</evidence>
<comment type="subcellular location">
    <subcellularLocation>
        <location evidence="1">Membrane</location>
        <topology evidence="1">Single-pass type I membrane protein</topology>
    </subcellularLocation>
</comment>
<name>A0A091CS21_FUKDA</name>
<feature type="coiled-coil region" evidence="11">
    <location>
        <begin position="278"/>
        <end position="321"/>
    </location>
</feature>
<comment type="similarity">
    <text evidence="2">Belongs to the immunoglobulin superfamily. BTN/MOG family.</text>
</comment>
<dbReference type="PANTHER" id="PTHR24100:SF64">
    <property type="entry name" value="BUTYROPHILIN, SUBFAMILY 3, MEMBER A3-RELATED"/>
    <property type="match status" value="1"/>
</dbReference>
<evidence type="ECO:0000256" key="11">
    <source>
        <dbReference type="SAM" id="Coils"/>
    </source>
</evidence>
<dbReference type="SMART" id="SM00406">
    <property type="entry name" value="IGv"/>
    <property type="match status" value="1"/>
</dbReference>
<dbReference type="InterPro" id="IPR003877">
    <property type="entry name" value="SPRY_dom"/>
</dbReference>
<dbReference type="InterPro" id="IPR001870">
    <property type="entry name" value="B30.2/SPRY"/>
</dbReference>
<dbReference type="SMART" id="SM00449">
    <property type="entry name" value="SPRY"/>
    <property type="match status" value="1"/>
</dbReference>
<reference evidence="15 16" key="1">
    <citation type="submission" date="2013-11" db="EMBL/GenBank/DDBJ databases">
        <title>The Damaraland mole rat (Fukomys damarensis) genome and evolution of African mole rats.</title>
        <authorList>
            <person name="Gladyshev V.N."/>
            <person name="Fang X."/>
        </authorList>
    </citation>
    <scope>NUCLEOTIDE SEQUENCE [LARGE SCALE GENOMIC DNA]</scope>
    <source>
        <tissue evidence="15">Liver</tissue>
    </source>
</reference>